<keyword evidence="1" id="KW-1133">Transmembrane helix</keyword>
<dbReference type="AlphaFoldDB" id="A0A2K8KIP5"/>
<gene>
    <name evidence="2" type="ORF">SCLAR_v1c12630</name>
</gene>
<feature type="transmembrane region" description="Helical" evidence="1">
    <location>
        <begin position="138"/>
        <end position="163"/>
    </location>
</feature>
<feature type="transmembrane region" description="Helical" evidence="1">
    <location>
        <begin position="244"/>
        <end position="267"/>
    </location>
</feature>
<evidence type="ECO:0000256" key="1">
    <source>
        <dbReference type="SAM" id="Phobius"/>
    </source>
</evidence>
<sequence length="315" mass="36853">MMLTLNNQKIFTHLFKIQWNNYWKDILNLFSGTILIVITLSIWMLIRSENGFLYDNYILGSCVGVVTVRTGMNNLSKNITNVNQIIKLESINSFRQRLQVYLSLFLFNHTINLINVAAVVGYATLFSRSIYIISNINWGMVIYAYFLILFTANLFALCLNLIFKNPELNEALMEFHYFTGVYLLGLVIPFYLIADHKLTLIASYFIFYRYSINIICAGWMNSKNFIIVNQDGSAVDLGYHENAWIPYVVSLLLVLVLGIIILSIIYIKHTKTKKRQLRRIMHRSKKYLQAKFKTMENKEELKKYLRAQEDQLNEK</sequence>
<evidence type="ECO:0000313" key="2">
    <source>
        <dbReference type="EMBL" id="ATX71563.1"/>
    </source>
</evidence>
<feature type="transmembrane region" description="Helical" evidence="1">
    <location>
        <begin position="175"/>
        <end position="194"/>
    </location>
</feature>
<keyword evidence="1" id="KW-0812">Transmembrane</keyword>
<evidence type="ECO:0000313" key="3">
    <source>
        <dbReference type="Proteomes" id="UP000231179"/>
    </source>
</evidence>
<keyword evidence="3" id="KW-1185">Reference proteome</keyword>
<dbReference type="EMBL" id="CP024870">
    <property type="protein sequence ID" value="ATX71563.1"/>
    <property type="molecule type" value="Genomic_DNA"/>
</dbReference>
<reference evidence="2 3" key="1">
    <citation type="submission" date="2017-11" db="EMBL/GenBank/DDBJ databases">
        <title>Complete genome sequence of Spiroplasma clarkii CN-5 (DSM 19994).</title>
        <authorList>
            <person name="Tsai Y.-M."/>
            <person name="Chang A."/>
            <person name="Lo W.-S."/>
            <person name="Kuo C.-H."/>
        </authorList>
    </citation>
    <scope>NUCLEOTIDE SEQUENCE [LARGE SCALE GENOMIC DNA]</scope>
    <source>
        <strain evidence="2 3">CN-5</strain>
    </source>
</reference>
<dbReference type="Proteomes" id="UP000231179">
    <property type="component" value="Chromosome"/>
</dbReference>
<name>A0A2K8KIP5_9MOLU</name>
<proteinExistence type="predicted"/>
<accession>A0A2K8KIP5</accession>
<organism evidence="2 3">
    <name type="scientific">Spiroplasma clarkii</name>
    <dbReference type="NCBI Taxonomy" id="2139"/>
    <lineage>
        <taxon>Bacteria</taxon>
        <taxon>Bacillati</taxon>
        <taxon>Mycoplasmatota</taxon>
        <taxon>Mollicutes</taxon>
        <taxon>Entomoplasmatales</taxon>
        <taxon>Spiroplasmataceae</taxon>
        <taxon>Spiroplasma</taxon>
    </lineage>
</organism>
<protein>
    <submittedName>
        <fullName evidence="2">ABC transporter permease</fullName>
    </submittedName>
</protein>
<feature type="transmembrane region" description="Helical" evidence="1">
    <location>
        <begin position="26"/>
        <end position="46"/>
    </location>
</feature>
<keyword evidence="1" id="KW-0472">Membrane</keyword>
<feature type="transmembrane region" description="Helical" evidence="1">
    <location>
        <begin position="100"/>
        <end position="126"/>
    </location>
</feature>